<keyword evidence="1" id="KW-0547">Nucleotide-binding</keyword>
<dbReference type="AlphaFoldDB" id="A0AAD6S096"/>
<dbReference type="GO" id="GO:0005524">
    <property type="term" value="F:ATP binding"/>
    <property type="evidence" value="ECO:0007669"/>
    <property type="project" value="UniProtKB-KW"/>
</dbReference>
<organism evidence="4 5">
    <name type="scientific">Mycena alexandri</name>
    <dbReference type="NCBI Taxonomy" id="1745969"/>
    <lineage>
        <taxon>Eukaryota</taxon>
        <taxon>Fungi</taxon>
        <taxon>Dikarya</taxon>
        <taxon>Basidiomycota</taxon>
        <taxon>Agaricomycotina</taxon>
        <taxon>Agaricomycetes</taxon>
        <taxon>Agaricomycetidae</taxon>
        <taxon>Agaricales</taxon>
        <taxon>Marasmiineae</taxon>
        <taxon>Mycenaceae</taxon>
        <taxon>Mycena</taxon>
    </lineage>
</organism>
<protein>
    <submittedName>
        <fullName evidence="4">P-loop containing nucleoside triphosphate hydrolase protein</fullName>
    </submittedName>
</protein>
<keyword evidence="4" id="KW-0378">Hydrolase</keyword>
<dbReference type="PANTHER" id="PTHR43394">
    <property type="entry name" value="ATP-DEPENDENT PERMEASE MDL1, MITOCHONDRIAL"/>
    <property type="match status" value="1"/>
</dbReference>
<dbReference type="PROSITE" id="PS50893">
    <property type="entry name" value="ABC_TRANSPORTER_2"/>
    <property type="match status" value="1"/>
</dbReference>
<comment type="caution">
    <text evidence="4">The sequence shown here is derived from an EMBL/GenBank/DDBJ whole genome shotgun (WGS) entry which is preliminary data.</text>
</comment>
<dbReference type="SMART" id="SM00382">
    <property type="entry name" value="AAA"/>
    <property type="match status" value="1"/>
</dbReference>
<name>A0AAD6S096_9AGAR</name>
<proteinExistence type="predicted"/>
<dbReference type="InterPro" id="IPR039421">
    <property type="entry name" value="Type_1_exporter"/>
</dbReference>
<dbReference type="Pfam" id="PF00005">
    <property type="entry name" value="ABC_tran"/>
    <property type="match status" value="1"/>
</dbReference>
<gene>
    <name evidence="4" type="ORF">C8F04DRAFT_1214590</name>
</gene>
<sequence>MTSIAILQQYSSRLNYSLQILFWDLSQVGKAVTNIKILYEAGNIKNQIIDGSNVCFVYPWEKAKESALPDVSFRIPAGSLVVNVGANGSGKSTIIKLLTGLYDTDSGAILVDGLPIQDYRLADLCQTQATLNLIMQSAKDGGAAELLDKFKAGAQMTLEPISTAFGYQLDDDKYKSLKGVLAKLEKTTEVSGGEKQRLVASRTFMRFRTGKIKLLCVDEPSSALDLRGEFELFERLRETGDGKTMIFVTHRFGHLTKYADVIICMKEGKVAELGTHKDLMAGGSEYASLYNVQAQVFTESEVRFC</sequence>
<dbReference type="GO" id="GO:0015421">
    <property type="term" value="F:ABC-type oligopeptide transporter activity"/>
    <property type="evidence" value="ECO:0007669"/>
    <property type="project" value="TreeGrafter"/>
</dbReference>
<dbReference type="EMBL" id="JARJCM010000334">
    <property type="protein sequence ID" value="KAJ7018570.1"/>
    <property type="molecule type" value="Genomic_DNA"/>
</dbReference>
<evidence type="ECO:0000256" key="1">
    <source>
        <dbReference type="ARBA" id="ARBA00022741"/>
    </source>
</evidence>
<dbReference type="InterPro" id="IPR003439">
    <property type="entry name" value="ABC_transporter-like_ATP-bd"/>
</dbReference>
<reference evidence="4" key="1">
    <citation type="submission" date="2023-03" db="EMBL/GenBank/DDBJ databases">
        <title>Massive genome expansion in bonnet fungi (Mycena s.s.) driven by repeated elements and novel gene families across ecological guilds.</title>
        <authorList>
            <consortium name="Lawrence Berkeley National Laboratory"/>
            <person name="Harder C.B."/>
            <person name="Miyauchi S."/>
            <person name="Viragh M."/>
            <person name="Kuo A."/>
            <person name="Thoen E."/>
            <person name="Andreopoulos B."/>
            <person name="Lu D."/>
            <person name="Skrede I."/>
            <person name="Drula E."/>
            <person name="Henrissat B."/>
            <person name="Morin E."/>
            <person name="Kohler A."/>
            <person name="Barry K."/>
            <person name="LaButti K."/>
            <person name="Morin E."/>
            <person name="Salamov A."/>
            <person name="Lipzen A."/>
            <person name="Mereny Z."/>
            <person name="Hegedus B."/>
            <person name="Baldrian P."/>
            <person name="Stursova M."/>
            <person name="Weitz H."/>
            <person name="Taylor A."/>
            <person name="Grigoriev I.V."/>
            <person name="Nagy L.G."/>
            <person name="Martin F."/>
            <person name="Kauserud H."/>
        </authorList>
    </citation>
    <scope>NUCLEOTIDE SEQUENCE</scope>
    <source>
        <strain evidence="4">CBHHK200</strain>
    </source>
</reference>
<dbReference type="Proteomes" id="UP001218188">
    <property type="component" value="Unassembled WGS sequence"/>
</dbReference>
<dbReference type="SUPFAM" id="SSF52540">
    <property type="entry name" value="P-loop containing nucleoside triphosphate hydrolases"/>
    <property type="match status" value="1"/>
</dbReference>
<evidence type="ECO:0000256" key="2">
    <source>
        <dbReference type="ARBA" id="ARBA00022840"/>
    </source>
</evidence>
<dbReference type="GO" id="GO:0016887">
    <property type="term" value="F:ATP hydrolysis activity"/>
    <property type="evidence" value="ECO:0007669"/>
    <property type="project" value="InterPro"/>
</dbReference>
<evidence type="ECO:0000259" key="3">
    <source>
        <dbReference type="PROSITE" id="PS50893"/>
    </source>
</evidence>
<dbReference type="PANTHER" id="PTHR43394:SF1">
    <property type="entry name" value="ATP-BINDING CASSETTE SUB-FAMILY B MEMBER 10, MITOCHONDRIAL"/>
    <property type="match status" value="1"/>
</dbReference>
<evidence type="ECO:0000313" key="4">
    <source>
        <dbReference type="EMBL" id="KAJ7018570.1"/>
    </source>
</evidence>
<dbReference type="InterPro" id="IPR027417">
    <property type="entry name" value="P-loop_NTPase"/>
</dbReference>
<dbReference type="InterPro" id="IPR003593">
    <property type="entry name" value="AAA+_ATPase"/>
</dbReference>
<evidence type="ECO:0000313" key="5">
    <source>
        <dbReference type="Proteomes" id="UP001218188"/>
    </source>
</evidence>
<accession>A0AAD6S096</accession>
<feature type="domain" description="ABC transporter" evidence="3">
    <location>
        <begin position="49"/>
        <end position="292"/>
    </location>
</feature>
<keyword evidence="2" id="KW-0067">ATP-binding</keyword>
<keyword evidence="5" id="KW-1185">Reference proteome</keyword>
<dbReference type="Gene3D" id="3.40.50.300">
    <property type="entry name" value="P-loop containing nucleotide triphosphate hydrolases"/>
    <property type="match status" value="1"/>
</dbReference>